<dbReference type="Pfam" id="PF13205">
    <property type="entry name" value="Big_5"/>
    <property type="match status" value="5"/>
</dbReference>
<sequence length="1564" mass="157821">MTENDKTTATAVRNRRQTGSQSTLGGLKTKKLFTALALVCAAAVAALALPAQAWAATPVLSGVSIDNVTANSARLHATSSIMANFYYIRSADMTNTPSSGYIKQNPTNSLMNRMQINNSNSLTLSGLDSDTDYYFYLVAEDASQPGAFSEVYDLTFRTLAAPPVISGASSFDVLEDEVTINFDLAIEGGGAVYAVALPSGASAPNADYIKEHAENDDVPSYMYTDISSGEHSAMQMTIYELTAGTSYIAYLVAENSGGFSTVVPVSFTTTGGADVTPPTVASFTPANGATVPTYGEIEITFDEFIYYQGGGGSVTLNGAPMSGDLVGFTSWSMGQTKYNIAYRSLAPGTVYTVAVSGYKDMAGNTMAPLSFTFTTAGVSGSQPAAVSVTPSGTGAPTSGEIQITFDRSMKATLGTVTLNGSTLTGNTSWPANRNVFNIEYSDLAPGAYTIGISGFVDGAGTVMTLDNTHTFTVGAGASSNATLTSVAGQAITTTGGAGTIANPYTAAITVPNSKTSIVTADLAVATGATGRLDVDGDFTTVSLQRQLAVGNTDVYIEVKAEDATTYRYYVVTVTRPAAAGAPVISGTSADNTTSSTARINFTIDQNVAYHYWVVLPSSDPAPTFADGYAGGEQGGGLSAGAHSITVSGLNMATSYNCYIAVVNGNSEVSETSIGFTTQGAKMATLSDGTVSGTVGTPIAPVDFTVTLTGDTFNGTTWNSTEPTTGLSFELTAANGSTTGNLRVSGTPTAASTTFGLLAYIPGIYITSGSSINVAANNSAKFNIVAAPADVTPPTVVYVTPSTDAPVNGSVSIQFNEAMNIARGTVILNDGVTDITLTGTAGWSMGGKIFNIGYTGLTPSTTYTVKISGFKDTAGNEMSADNSHSFTTAALDNTKPTVTSVTPSGTGVPVNGSVTIRFSEAMNIAGTVILNDGTTDIALTGGGWSFGRTVFEIGYTGLTSGTTYTVRISGFKDGAGNEMLADNSHTFTTAAPADVTPPTVVGVAPSGAGAAVSGSVVVTFSEPMNATPGAVKLGSLPALTGGAWNGAGTVFTIAYSGLAYSTAYTVNISGFKDAAGNAMAANGTHSFTTGNEPVTFVPVTNITGVPTAATVGTALTLTGTVVPGGATNKTVAWSVSPANTLAGVGVAGGKLTATTAGTAKVRATIADGAAVGEDYTQDFDITVNPPADVTPPTVVSVTPSGAGAGVSGNVVVTFSEPMSTAAGAVKLGSLPALTGGAWTSTTVYTIPYSGLAYSTSYTVNISGFRDAAGNTMTAVTGGYTFTTGDAPLTPVTAAAVGGVVAPVAGEAPSTAIDGGTGFTASLSWDGDPATFAYGTAYTATIMLTATDGYTFGGGFGSTAAIAGFTVGGIAPVWVSNNGSALVFKVTFPATDDAPVITIVSQPAAATAFIEGAVSGTLTVEASVTEDAELTYQWFSNTANGNTDGTAIEGATSAGLAIPTALDAGTYYYYVIVSATGAEPVVSTVAVVTVAAAPPVPVFHGLADEYAAGAADVPIRVVGKGSELLTVFKVNGAAATLFKPASAGTYTVEASSADGKLKIWKYVRVK</sequence>
<dbReference type="PANTHER" id="PTHR46708">
    <property type="entry name" value="TENASCIN"/>
    <property type="match status" value="1"/>
</dbReference>
<dbReference type="SMART" id="SM00060">
    <property type="entry name" value="FN3"/>
    <property type="match status" value="6"/>
</dbReference>
<dbReference type="EMBL" id="HF548281">
    <property type="protein sequence ID" value="CCO21044.1"/>
    <property type="molecule type" value="Genomic_DNA"/>
</dbReference>
<reference evidence="5" key="1">
    <citation type="submission" date="2012-10" db="EMBL/GenBank/DDBJ databases">
        <authorList>
            <person name="Sandrine L."/>
        </authorList>
    </citation>
    <scope>NUCLEOTIDE SEQUENCE</scope>
</reference>
<dbReference type="Gene3D" id="2.60.40.1080">
    <property type="match status" value="1"/>
</dbReference>
<keyword evidence="2" id="KW-0677">Repeat</keyword>
<feature type="region of interest" description="Disordered" evidence="3">
    <location>
        <begin position="1"/>
        <end position="23"/>
    </location>
</feature>
<dbReference type="InterPro" id="IPR003961">
    <property type="entry name" value="FN3_dom"/>
</dbReference>
<feature type="domain" description="Fibronectin type-III" evidence="4">
    <location>
        <begin position="59"/>
        <end position="161"/>
    </location>
</feature>
<evidence type="ECO:0000313" key="5">
    <source>
        <dbReference type="EMBL" id="CCO21044.1"/>
    </source>
</evidence>
<evidence type="ECO:0000256" key="3">
    <source>
        <dbReference type="SAM" id="MobiDB-lite"/>
    </source>
</evidence>
<accession>S0DE05</accession>
<evidence type="ECO:0000259" key="4">
    <source>
        <dbReference type="PROSITE" id="PS50853"/>
    </source>
</evidence>
<keyword evidence="1" id="KW-0732">Signal</keyword>
<feature type="compositionally biased region" description="Polar residues" evidence="3">
    <location>
        <begin position="7"/>
        <end position="22"/>
    </location>
</feature>
<dbReference type="Gene3D" id="2.60.40.1220">
    <property type="match status" value="4"/>
</dbReference>
<gene>
    <name evidence="5" type="ORF">BN138_232</name>
</gene>
<dbReference type="PROSITE" id="PS50853">
    <property type="entry name" value="FN3"/>
    <property type="match status" value="1"/>
</dbReference>
<dbReference type="InterPro" id="IPR013783">
    <property type="entry name" value="Ig-like_fold"/>
</dbReference>
<name>S0DE05_9ZZZZ</name>
<dbReference type="InterPro" id="IPR032812">
    <property type="entry name" value="SbsA_Ig"/>
</dbReference>
<reference evidence="5" key="2">
    <citation type="journal article" date="2013" name="Biotechnol. Biofuels">
        <title>Mining for hemicellulases in the fungus-growing termite Pseudacanthotermes militaris using functional metagenomics.</title>
        <authorList>
            <person name="Bastien G."/>
            <person name="Arnal G."/>
            <person name="Bozonnet S."/>
            <person name="Laguerre S."/>
            <person name="Ferreira F."/>
            <person name="Faure R."/>
            <person name="Henrissat B."/>
            <person name="Lefevre F."/>
            <person name="Robe P."/>
            <person name="Bouchez O."/>
            <person name="Noirot C."/>
            <person name="Dumon C."/>
            <person name="O'Donohue M."/>
        </authorList>
    </citation>
    <scope>NUCLEOTIDE SEQUENCE</scope>
</reference>
<evidence type="ECO:0000256" key="1">
    <source>
        <dbReference type="ARBA" id="ARBA00022729"/>
    </source>
</evidence>
<dbReference type="InterPro" id="IPR014755">
    <property type="entry name" value="Cu-Rt/internalin_Ig-like"/>
</dbReference>
<dbReference type="Gene3D" id="2.60.40.10">
    <property type="entry name" value="Immunoglobulins"/>
    <property type="match status" value="1"/>
</dbReference>
<dbReference type="SUPFAM" id="SSF49265">
    <property type="entry name" value="Fibronectin type III"/>
    <property type="match status" value="1"/>
</dbReference>
<dbReference type="InterPro" id="IPR050991">
    <property type="entry name" value="ECM_Regulatory_Proteins"/>
</dbReference>
<dbReference type="PANTHER" id="PTHR46708:SF2">
    <property type="entry name" value="FIBRONECTIN TYPE-III DOMAIN-CONTAINING PROTEIN"/>
    <property type="match status" value="1"/>
</dbReference>
<evidence type="ECO:0000256" key="2">
    <source>
        <dbReference type="ARBA" id="ARBA00022737"/>
    </source>
</evidence>
<proteinExistence type="predicted"/>
<organism evidence="5">
    <name type="scientific">termite gut metagenome</name>
    <dbReference type="NCBI Taxonomy" id="433724"/>
    <lineage>
        <taxon>unclassified sequences</taxon>
        <taxon>metagenomes</taxon>
        <taxon>organismal metagenomes</taxon>
    </lineage>
</organism>
<protein>
    <recommendedName>
        <fullName evidence="4">Fibronectin type-III domain-containing protein</fullName>
    </recommendedName>
</protein>
<dbReference type="InterPro" id="IPR036116">
    <property type="entry name" value="FN3_sf"/>
</dbReference>